<proteinExistence type="predicted"/>
<keyword evidence="2" id="KW-0472">Membrane</keyword>
<sequence>MATWKDGAAYAPVERPDGFATPVADPLPVAEPYRAATPGPMHHPGGFDSAQQRPLDQLGVSISMQRNPKDSFAVASLAMTAGPGKSSARDPRQPFASSATVVTSDDPPPPTGQPLAVPGPPPLPQYTGQYGGARPPAPGVGTRPTQLPPQQWAPPSPQALNGAPQQYDPTLQSQRVMGWTAAVLSFFGLLLSGSAPFVLIIAGVLGLRIRKLTTWVGPTALGIGLFGLLVQLGLGELGSPNPLLGVLSLLCCLGFSIAMLRSPGR</sequence>
<keyword evidence="2" id="KW-0812">Transmembrane</keyword>
<evidence type="ECO:0000256" key="2">
    <source>
        <dbReference type="SAM" id="Phobius"/>
    </source>
</evidence>
<feature type="transmembrane region" description="Helical" evidence="2">
    <location>
        <begin position="242"/>
        <end position="260"/>
    </location>
</feature>
<feature type="region of interest" description="Disordered" evidence="1">
    <location>
        <begin position="1"/>
        <end position="52"/>
    </location>
</feature>
<keyword evidence="4" id="KW-1185">Reference proteome</keyword>
<dbReference type="STRING" id="399497.BW733_11305"/>
<keyword evidence="2" id="KW-1133">Transmembrane helix</keyword>
<feature type="transmembrane region" description="Helical" evidence="2">
    <location>
        <begin position="212"/>
        <end position="230"/>
    </location>
</feature>
<evidence type="ECO:0000313" key="4">
    <source>
        <dbReference type="Proteomes" id="UP000188235"/>
    </source>
</evidence>
<dbReference type="EMBL" id="CP019607">
    <property type="protein sequence ID" value="AQP51331.1"/>
    <property type="molecule type" value="Genomic_DNA"/>
</dbReference>
<feature type="transmembrane region" description="Helical" evidence="2">
    <location>
        <begin position="176"/>
        <end position="205"/>
    </location>
</feature>
<dbReference type="OrthoDB" id="3734606at2"/>
<accession>A0A1Q2CZ83</accession>
<organism evidence="3 4">
    <name type="scientific">Tessaracoccus flavescens</name>
    <dbReference type="NCBI Taxonomy" id="399497"/>
    <lineage>
        <taxon>Bacteria</taxon>
        <taxon>Bacillati</taxon>
        <taxon>Actinomycetota</taxon>
        <taxon>Actinomycetes</taxon>
        <taxon>Propionibacteriales</taxon>
        <taxon>Propionibacteriaceae</taxon>
        <taxon>Tessaracoccus</taxon>
    </lineage>
</organism>
<gene>
    <name evidence="3" type="ORF">BW733_11305</name>
</gene>
<reference evidence="3 4" key="1">
    <citation type="journal article" date="2008" name="Int. J. Syst. Evol. Microbiol.">
        <title>Tessaracoccus flavescens sp. nov., isolated from marine sediment.</title>
        <authorList>
            <person name="Lee D.W."/>
            <person name="Lee S.D."/>
        </authorList>
    </citation>
    <scope>NUCLEOTIDE SEQUENCE [LARGE SCALE GENOMIC DNA]</scope>
    <source>
        <strain evidence="3 4">SST-39T</strain>
    </source>
</reference>
<dbReference type="KEGG" id="tfa:BW733_11305"/>
<feature type="region of interest" description="Disordered" evidence="1">
    <location>
        <begin position="81"/>
        <end position="160"/>
    </location>
</feature>
<protein>
    <submittedName>
        <fullName evidence="3">Uncharacterized protein</fullName>
    </submittedName>
</protein>
<dbReference type="AlphaFoldDB" id="A0A1Q2CZ83"/>
<evidence type="ECO:0000313" key="3">
    <source>
        <dbReference type="EMBL" id="AQP51331.1"/>
    </source>
</evidence>
<name>A0A1Q2CZ83_9ACTN</name>
<dbReference type="Proteomes" id="UP000188235">
    <property type="component" value="Chromosome"/>
</dbReference>
<feature type="compositionally biased region" description="Pro residues" evidence="1">
    <location>
        <begin position="106"/>
        <end position="124"/>
    </location>
</feature>
<evidence type="ECO:0000256" key="1">
    <source>
        <dbReference type="SAM" id="MobiDB-lite"/>
    </source>
</evidence>
<dbReference type="RefSeq" id="WP_077350533.1">
    <property type="nucleotide sequence ID" value="NZ_CP019607.1"/>
</dbReference>